<dbReference type="AlphaFoldDB" id="A0A1Y5HXW1"/>
<accession>A0A1Y5HXW1</accession>
<comment type="caution">
    <text evidence="2">The sequence shown here is derived from an EMBL/GenBank/DDBJ whole genome shotgun (WGS) entry which is preliminary data.</text>
</comment>
<evidence type="ECO:0000313" key="3">
    <source>
        <dbReference type="Proteomes" id="UP000227088"/>
    </source>
</evidence>
<dbReference type="InterPro" id="IPR013786">
    <property type="entry name" value="AcylCoA_DH/ox_N"/>
</dbReference>
<sequence length="73" mass="8708">MIKRTVFESEHEMFRDSFRKFLLEEAVPFHEQWEKDGQVSRDFWRKAGEMGYLSPTVPEAYGGVEVDFRYNAV</sequence>
<dbReference type="InterPro" id="IPR009100">
    <property type="entry name" value="AcylCoA_DH/oxidase_NM_dom_sf"/>
</dbReference>
<feature type="domain" description="Acyl-CoA dehydrogenase/oxidase N-terminal" evidence="1">
    <location>
        <begin position="9"/>
        <end position="72"/>
    </location>
</feature>
<dbReference type="EMBL" id="MABE01000291">
    <property type="protein sequence ID" value="OUS40623.1"/>
    <property type="molecule type" value="Genomic_DNA"/>
</dbReference>
<dbReference type="Proteomes" id="UP000227088">
    <property type="component" value="Unassembled WGS sequence"/>
</dbReference>
<dbReference type="Gene3D" id="1.10.540.10">
    <property type="entry name" value="Acyl-CoA dehydrogenase/oxidase, N-terminal domain"/>
    <property type="match status" value="1"/>
</dbReference>
<protein>
    <submittedName>
        <fullName evidence="2">Acyl-CoA dehydrogenase</fullName>
    </submittedName>
</protein>
<dbReference type="InterPro" id="IPR037069">
    <property type="entry name" value="AcylCoA_DH/ox_N_sf"/>
</dbReference>
<dbReference type="SUPFAM" id="SSF56645">
    <property type="entry name" value="Acyl-CoA dehydrogenase NM domain-like"/>
    <property type="match status" value="1"/>
</dbReference>
<gene>
    <name evidence="2" type="ORF">A9R00_05100</name>
</gene>
<organism evidence="2 3">
    <name type="scientific">Oleispira antarctica</name>
    <dbReference type="NCBI Taxonomy" id="188908"/>
    <lineage>
        <taxon>Bacteria</taxon>
        <taxon>Pseudomonadati</taxon>
        <taxon>Pseudomonadota</taxon>
        <taxon>Gammaproteobacteria</taxon>
        <taxon>Oceanospirillales</taxon>
        <taxon>Oceanospirillaceae</taxon>
        <taxon>Oleispira</taxon>
    </lineage>
</organism>
<evidence type="ECO:0000313" key="2">
    <source>
        <dbReference type="EMBL" id="OUS40623.1"/>
    </source>
</evidence>
<dbReference type="Pfam" id="PF02771">
    <property type="entry name" value="Acyl-CoA_dh_N"/>
    <property type="match status" value="1"/>
</dbReference>
<evidence type="ECO:0000259" key="1">
    <source>
        <dbReference type="Pfam" id="PF02771"/>
    </source>
</evidence>
<dbReference type="GO" id="GO:0016627">
    <property type="term" value="F:oxidoreductase activity, acting on the CH-CH group of donors"/>
    <property type="evidence" value="ECO:0007669"/>
    <property type="project" value="InterPro"/>
</dbReference>
<name>A0A1Y5HXW1_OLEAN</name>
<proteinExistence type="predicted"/>
<dbReference type="GO" id="GO:0050660">
    <property type="term" value="F:flavin adenine dinucleotide binding"/>
    <property type="evidence" value="ECO:0007669"/>
    <property type="project" value="InterPro"/>
</dbReference>
<reference evidence="3" key="1">
    <citation type="journal article" date="2017" name="Proc. Natl. Acad. Sci. U.S.A.">
        <title>Simulation of Deepwater Horizon oil plume reveals substrate specialization within a complex community of hydrocarbon degraders.</title>
        <authorList>
            <person name="Hu P."/>
            <person name="Dubinsky E.A."/>
            <person name="Probst A.J."/>
            <person name="Wang J."/>
            <person name="Sieber C.M.K."/>
            <person name="Tom L.M."/>
            <person name="Gardinali P."/>
            <person name="Banfield J.F."/>
            <person name="Atlas R.M."/>
            <person name="Andersen G.L."/>
        </authorList>
    </citation>
    <scope>NUCLEOTIDE SEQUENCE [LARGE SCALE GENOMIC DNA]</scope>
</reference>
<feature type="non-terminal residue" evidence="2">
    <location>
        <position position="73"/>
    </location>
</feature>